<dbReference type="HOGENOM" id="CLU_061796_2_0_0"/>
<reference evidence="2 3" key="1">
    <citation type="journal article" date="2015" name="PeerJ">
        <title>First genomic representation of candidate bacterial phylum KSB3 points to enhanced environmental sensing as a trigger of wastewater bulking.</title>
        <authorList>
            <person name="Sekiguchi Y."/>
            <person name="Ohashi A."/>
            <person name="Parks D.H."/>
            <person name="Yamauchi T."/>
            <person name="Tyson G.W."/>
            <person name="Hugenholtz P."/>
        </authorList>
    </citation>
    <scope>NUCLEOTIDE SEQUENCE [LARGE SCALE GENOMIC DNA]</scope>
</reference>
<dbReference type="PANTHER" id="PTHR12110:SF21">
    <property type="entry name" value="XYLOSE ISOMERASE-LIKE TIM BARREL DOMAIN-CONTAINING PROTEIN"/>
    <property type="match status" value="1"/>
</dbReference>
<dbReference type="InterPro" id="IPR013022">
    <property type="entry name" value="Xyl_isomerase-like_TIM-brl"/>
</dbReference>
<sequence length="287" mass="32835">MIKIGTCVKGNEFYTNLSSVAEIGFESIQLYFPASLNGFNIENQQEIIDHLKRNGIKMNSIGLYCNPLQNSSSREEIIKCLKNGAKLGIDVFSTFAGAIENGTVDGALPLFKKYFSEFLEIAKDHNIKIAIENYPAYGFWYNTRSNIGFCPRAWEMMFNEIDDEYLGLEWEPSHQIDQFIDPIKQLKKWAHKIVHVHGKDCHVDKELLAEVGTLSCLNYSSHRFPGFGDTNWIDVFNTLNRKEYQGSITIEGYHDPIYCNEKELEGQKLAFEYLKQCRASAYQPAVP</sequence>
<dbReference type="AlphaFoldDB" id="A0A0S6W5X3"/>
<dbReference type="InterPro" id="IPR036237">
    <property type="entry name" value="Xyl_isomerase-like_sf"/>
</dbReference>
<protein>
    <recommendedName>
        <fullName evidence="1">Xylose isomerase-like TIM barrel domain-containing protein</fullName>
    </recommendedName>
</protein>
<evidence type="ECO:0000259" key="1">
    <source>
        <dbReference type="Pfam" id="PF01261"/>
    </source>
</evidence>
<proteinExistence type="predicted"/>
<dbReference type="STRING" id="1499966.U14_04663"/>
<gene>
    <name evidence="2" type="ORF">U14_04663</name>
</gene>
<feature type="domain" description="Xylose isomerase-like TIM barrel" evidence="1">
    <location>
        <begin position="20"/>
        <end position="276"/>
    </location>
</feature>
<dbReference type="EMBL" id="DF820459">
    <property type="protein sequence ID" value="GAK53398.1"/>
    <property type="molecule type" value="Genomic_DNA"/>
</dbReference>
<evidence type="ECO:0000313" key="2">
    <source>
        <dbReference type="EMBL" id="GAK53398.1"/>
    </source>
</evidence>
<dbReference type="InterPro" id="IPR050312">
    <property type="entry name" value="IolE/XylAMocC-like"/>
</dbReference>
<dbReference type="PANTHER" id="PTHR12110">
    <property type="entry name" value="HYDROXYPYRUVATE ISOMERASE"/>
    <property type="match status" value="1"/>
</dbReference>
<evidence type="ECO:0000313" key="3">
    <source>
        <dbReference type="Proteomes" id="UP000030700"/>
    </source>
</evidence>
<dbReference type="Proteomes" id="UP000030700">
    <property type="component" value="Unassembled WGS sequence"/>
</dbReference>
<organism evidence="2 3">
    <name type="scientific">Candidatus Moduliflexus flocculans</name>
    <dbReference type="NCBI Taxonomy" id="1499966"/>
    <lineage>
        <taxon>Bacteria</taxon>
        <taxon>Candidatus Moduliflexota</taxon>
        <taxon>Candidatus Moduliflexia</taxon>
        <taxon>Candidatus Moduliflexales</taxon>
        <taxon>Candidatus Moduliflexaceae</taxon>
    </lineage>
</organism>
<dbReference type="Gene3D" id="3.20.20.150">
    <property type="entry name" value="Divalent-metal-dependent TIM barrel enzymes"/>
    <property type="match status" value="1"/>
</dbReference>
<name>A0A0S6W5X3_9BACT</name>
<dbReference type="Pfam" id="PF01261">
    <property type="entry name" value="AP_endonuc_2"/>
    <property type="match status" value="1"/>
</dbReference>
<keyword evidence="3" id="KW-1185">Reference proteome</keyword>
<dbReference type="SUPFAM" id="SSF51658">
    <property type="entry name" value="Xylose isomerase-like"/>
    <property type="match status" value="1"/>
</dbReference>
<accession>A0A0S6W5X3</accession>